<evidence type="ECO:0000313" key="2">
    <source>
        <dbReference type="Proteomes" id="UP000180098"/>
    </source>
</evidence>
<dbReference type="OrthoDB" id="9780343at2"/>
<dbReference type="EMBL" id="MLQQ01000021">
    <property type="protein sequence ID" value="OIJ12321.1"/>
    <property type="molecule type" value="Genomic_DNA"/>
</dbReference>
<dbReference type="AlphaFoldDB" id="A0A1S2LIT6"/>
<name>A0A1S2LIT6_9BACI</name>
<dbReference type="Pfam" id="PF09986">
    <property type="entry name" value="DUF2225"/>
    <property type="match status" value="1"/>
</dbReference>
<dbReference type="Proteomes" id="UP000180098">
    <property type="component" value="Unassembled WGS sequence"/>
</dbReference>
<dbReference type="RefSeq" id="WP_071313400.1">
    <property type="nucleotide sequence ID" value="NZ_MLQQ01000021.1"/>
</dbReference>
<reference evidence="1 2" key="1">
    <citation type="submission" date="2016-10" db="EMBL/GenBank/DDBJ databases">
        <title>Draft genome sequences of four alkaliphilic bacteria belonging to the Anaerobacillus genus.</title>
        <authorList>
            <person name="Bassil N.M."/>
            <person name="Lloyd J.R."/>
        </authorList>
    </citation>
    <scope>NUCLEOTIDE SEQUENCE [LARGE SCALE GENOMIC DNA]</scope>
    <source>
        <strain evidence="1 2">DSM 15340</strain>
    </source>
</reference>
<accession>A0A1S2LIT6</accession>
<organism evidence="1 2">
    <name type="scientific">Anaerobacillus arseniciselenatis</name>
    <dbReference type="NCBI Taxonomy" id="85682"/>
    <lineage>
        <taxon>Bacteria</taxon>
        <taxon>Bacillati</taxon>
        <taxon>Bacillota</taxon>
        <taxon>Bacilli</taxon>
        <taxon>Bacillales</taxon>
        <taxon>Bacillaceae</taxon>
        <taxon>Anaerobacillus</taxon>
    </lineage>
</organism>
<gene>
    <name evidence="1" type="ORF">BKP35_10990</name>
</gene>
<evidence type="ECO:0008006" key="3">
    <source>
        <dbReference type="Google" id="ProtNLM"/>
    </source>
</evidence>
<protein>
    <recommendedName>
        <fullName evidence="3">DUF2225 domain-containing protein</fullName>
    </recommendedName>
</protein>
<proteinExistence type="predicted"/>
<comment type="caution">
    <text evidence="1">The sequence shown here is derived from an EMBL/GenBank/DDBJ whole genome shotgun (WGS) entry which is preliminary data.</text>
</comment>
<sequence>MSEDLKPLYDKKVKCPICSGSFSSKKVRSRFLRTERIESDFFTVYKDQELNPMLYEVNVCPKCGYAFADNFSEKISASAIQRIKDQISSNWKERQLGDERTLQQAIETFKLALLSGSLKQEKSIVLAGLCLRLSWLYRMENDTEQEERFMQLSLEKYKQSYMETDYLGTQMTEMRILYLIGELSRRLGLRNDAVKYFSKVIEHKNRSLETKIVDMAREQWYLIREKDQEETE</sequence>
<evidence type="ECO:0000313" key="1">
    <source>
        <dbReference type="EMBL" id="OIJ12321.1"/>
    </source>
</evidence>
<keyword evidence="2" id="KW-1185">Reference proteome</keyword>
<dbReference type="InterPro" id="IPR018708">
    <property type="entry name" value="DUF2225"/>
</dbReference>